<feature type="binding site" evidence="9">
    <location>
        <position position="745"/>
    </location>
    <ligand>
        <name>Ca(2+)</name>
        <dbReference type="ChEBI" id="CHEBI:29108"/>
    </ligand>
</feature>
<dbReference type="PROSITE" id="PS00061">
    <property type="entry name" value="ADH_SHORT"/>
    <property type="match status" value="1"/>
</dbReference>
<evidence type="ECO:0000256" key="5">
    <source>
        <dbReference type="ARBA" id="ARBA00022825"/>
    </source>
</evidence>
<protein>
    <submittedName>
        <fullName evidence="11">Aorsin</fullName>
    </submittedName>
</protein>
<dbReference type="GO" id="GO:0004252">
    <property type="term" value="F:serine-type endopeptidase activity"/>
    <property type="evidence" value="ECO:0007669"/>
    <property type="project" value="UniProtKB-UniRule"/>
</dbReference>
<dbReference type="EMBL" id="QPMT01000014">
    <property type="protein sequence ID" value="KAF4860231.1"/>
    <property type="molecule type" value="Genomic_DNA"/>
</dbReference>
<proteinExistence type="predicted"/>
<keyword evidence="2 9" id="KW-0645">Protease</keyword>
<dbReference type="Gene3D" id="3.40.50.200">
    <property type="entry name" value="Peptidase S8/S53 domain"/>
    <property type="match status" value="1"/>
</dbReference>
<dbReference type="SMART" id="SM00944">
    <property type="entry name" value="Pro-kuma_activ"/>
    <property type="match status" value="1"/>
</dbReference>
<evidence type="ECO:0000256" key="4">
    <source>
        <dbReference type="ARBA" id="ARBA00022801"/>
    </source>
</evidence>
<evidence type="ECO:0000259" key="10">
    <source>
        <dbReference type="PROSITE" id="PS51695"/>
    </source>
</evidence>
<dbReference type="AlphaFoldDB" id="A0A9P5EV66"/>
<feature type="active site" description="Charge relay system" evidence="9">
    <location>
        <position position="420"/>
    </location>
</feature>
<dbReference type="InterPro" id="IPR030400">
    <property type="entry name" value="Sedolisin_dom"/>
</dbReference>
<dbReference type="InterPro" id="IPR050819">
    <property type="entry name" value="Tripeptidyl-peptidase_I"/>
</dbReference>
<dbReference type="GO" id="GO:0008240">
    <property type="term" value="F:tripeptidyl-peptidase activity"/>
    <property type="evidence" value="ECO:0007669"/>
    <property type="project" value="TreeGrafter"/>
</dbReference>
<dbReference type="Proteomes" id="UP000711996">
    <property type="component" value="Unassembled WGS sequence"/>
</dbReference>
<feature type="binding site" evidence="9">
    <location>
        <position position="765"/>
    </location>
    <ligand>
        <name>Ca(2+)</name>
        <dbReference type="ChEBI" id="CHEBI:29108"/>
    </ligand>
</feature>
<keyword evidence="3 9" id="KW-0479">Metal-binding</keyword>
<keyword evidence="12" id="KW-1185">Reference proteome</keyword>
<organism evidence="11 12">
    <name type="scientific">Colletotrichum siamense</name>
    <name type="common">Anthracnose fungus</name>
    <dbReference type="NCBI Taxonomy" id="690259"/>
    <lineage>
        <taxon>Eukaryota</taxon>
        <taxon>Fungi</taxon>
        <taxon>Dikarya</taxon>
        <taxon>Ascomycota</taxon>
        <taxon>Pezizomycotina</taxon>
        <taxon>Sordariomycetes</taxon>
        <taxon>Hypocreomycetidae</taxon>
        <taxon>Glomerellales</taxon>
        <taxon>Glomerellaceae</taxon>
        <taxon>Colletotrichum</taxon>
        <taxon>Colletotrichum gloeosporioides species complex</taxon>
    </lineage>
</organism>
<reference evidence="11" key="1">
    <citation type="submission" date="2019-06" db="EMBL/GenBank/DDBJ databases">
        <authorList>
            <person name="Gan P."/>
            <person name="Shirasu K."/>
        </authorList>
    </citation>
    <scope>NUCLEOTIDE SEQUENCE [LARGE SCALE GENOMIC DNA]</scope>
    <source>
        <strain evidence="11">CAD2</strain>
    </source>
</reference>
<dbReference type="GO" id="GO:0005576">
    <property type="term" value="C:extracellular region"/>
    <property type="evidence" value="ECO:0007669"/>
    <property type="project" value="UniProtKB-SubCell"/>
</dbReference>
<evidence type="ECO:0000256" key="2">
    <source>
        <dbReference type="ARBA" id="ARBA00022670"/>
    </source>
</evidence>
<keyword evidence="6 9" id="KW-0106">Calcium</keyword>
<evidence type="ECO:0000256" key="9">
    <source>
        <dbReference type="PROSITE-ProRule" id="PRU01032"/>
    </source>
</evidence>
<dbReference type="CDD" id="cd11377">
    <property type="entry name" value="Pro-peptidase_S53"/>
    <property type="match status" value="1"/>
</dbReference>
<dbReference type="PRINTS" id="PR00081">
    <property type="entry name" value="GDHRDH"/>
</dbReference>
<gene>
    <name evidence="11" type="primary">aorO-1</name>
    <name evidence="11" type="ORF">CGCSCA2_v005587</name>
</gene>
<dbReference type="CDD" id="cd04056">
    <property type="entry name" value="Peptidases_S53"/>
    <property type="match status" value="1"/>
</dbReference>
<keyword evidence="8" id="KW-0865">Zymogen</keyword>
<name>A0A9P5EV66_COLSI</name>
<evidence type="ECO:0000256" key="6">
    <source>
        <dbReference type="ARBA" id="ARBA00022837"/>
    </source>
</evidence>
<dbReference type="PANTHER" id="PTHR14218">
    <property type="entry name" value="PROTEASE S8 TRIPEPTIDYL PEPTIDASE I CLN2"/>
    <property type="match status" value="1"/>
</dbReference>
<feature type="binding site" evidence="9">
    <location>
        <position position="744"/>
    </location>
    <ligand>
        <name>Ca(2+)</name>
        <dbReference type="ChEBI" id="CHEBI:29108"/>
    </ligand>
</feature>
<keyword evidence="7" id="KW-0521">NADP</keyword>
<dbReference type="InterPro" id="IPR036852">
    <property type="entry name" value="Peptidase_S8/S53_dom_sf"/>
</dbReference>
<dbReference type="SUPFAM" id="SSF51735">
    <property type="entry name" value="NAD(P)-binding Rossmann-fold domains"/>
    <property type="match status" value="1"/>
</dbReference>
<dbReference type="OrthoDB" id="409122at2759"/>
<dbReference type="GO" id="GO:0006508">
    <property type="term" value="P:proteolysis"/>
    <property type="evidence" value="ECO:0007669"/>
    <property type="project" value="UniProtKB-KW"/>
</dbReference>
<comment type="caution">
    <text evidence="11">The sequence shown here is derived from an EMBL/GenBank/DDBJ whole genome shotgun (WGS) entry which is preliminary data.</text>
</comment>
<dbReference type="InterPro" id="IPR015366">
    <property type="entry name" value="S53_propep"/>
</dbReference>
<dbReference type="GO" id="GO:0046872">
    <property type="term" value="F:metal ion binding"/>
    <property type="evidence" value="ECO:0007669"/>
    <property type="project" value="UniProtKB-UniRule"/>
</dbReference>
<evidence type="ECO:0000256" key="8">
    <source>
        <dbReference type="ARBA" id="ARBA00023145"/>
    </source>
</evidence>
<evidence type="ECO:0000313" key="12">
    <source>
        <dbReference type="Proteomes" id="UP000711996"/>
    </source>
</evidence>
<dbReference type="InterPro" id="IPR002347">
    <property type="entry name" value="SDR_fam"/>
</dbReference>
<evidence type="ECO:0000313" key="11">
    <source>
        <dbReference type="EMBL" id="KAF4860231.1"/>
    </source>
</evidence>
<keyword evidence="5 9" id="KW-0720">Serine protease</keyword>
<dbReference type="InterPro" id="IPR036291">
    <property type="entry name" value="NAD(P)-bd_dom_sf"/>
</dbReference>
<feature type="active site" description="Charge relay system" evidence="9">
    <location>
        <position position="424"/>
    </location>
</feature>
<dbReference type="PROSITE" id="PS51695">
    <property type="entry name" value="SEDOLISIN"/>
    <property type="match status" value="1"/>
</dbReference>
<feature type="domain" description="Peptidase S53" evidence="10">
    <location>
        <begin position="345"/>
        <end position="785"/>
    </location>
</feature>
<sequence>MLLQFPQFCPMKYHQKTFVVTGGLSGLGKATVERLSQLGGNVAVIDLALPHKPKEGLSRVQYFNADVSKTQEITAAVNEIVAWNMATGSVIAGVIISKKGTTMLLDQFSKVVDINLIGTVDLIRQLVPYIATQSPNAKGERGVLITVSSAAAFDGQEGQTAYGAAKGAIASMTLPLARDLSCWGIRAVCIAPGLFDTGMAAISHPSSSQYAKHYTQQDIIDKFAASDETITAVQSWVSANGASSALSKDRGWLHVYTTVADAERMLHAQYYEYRQTSGNHSTVACEEYFVPEDIQHHIDFIQPGVILAAPKTPQLNTKFRKRGFSSAQQAGAVRASNDTSACSDNVTPACIKALYKIPDNTFNHSSNSLGIYETGDYYAQEDLNLFFAKYTPNIPNGTHPTLVSIDGGFAPAEPKFADGESDLDLQVAYPLIHPQGVTLYQTDDKIYTISGAGGLFNNFLNAVDGSYCSYDAFGEKGNDDNFDDVYPDTTSPDGYQGKVQCGISTLTNVISISYSKSEVDLPFYYQQRQCNEFMKLALQGHTILVASGDAGVASRPWDPFPNGCLGENNTVFNPNFPGNCPYITTVGGTMMSPGASVSDPEVAAYLPHQDGTDDTYTSGGGFSTIYSIPSYQSAAVDDYFAKHDPGLKFFSSLHNATHNDSSPVGANGGIYNRIGRGMPDVSAISQNLATFVDLDYGLISGTSAATPLFASLITIINEHRLQAGKAPVGFINPTLYANPQIFNDITSGNNEGCNTKGFSAVPGWDPVTGLGTPKFPEMLELFMSLP</sequence>
<evidence type="ECO:0000256" key="1">
    <source>
        <dbReference type="ARBA" id="ARBA00004239"/>
    </source>
</evidence>
<dbReference type="PANTHER" id="PTHR14218:SF19">
    <property type="entry name" value="SERINE PROTEASE AORO, PUTATIVE (AFU_ORTHOLOGUE AFUA_6G10250)-RELATED"/>
    <property type="match status" value="1"/>
</dbReference>
<feature type="binding site" evidence="9">
    <location>
        <position position="763"/>
    </location>
    <ligand>
        <name>Ca(2+)</name>
        <dbReference type="ChEBI" id="CHEBI:29108"/>
    </ligand>
</feature>
<accession>A0A9P5EV66</accession>
<dbReference type="SUPFAM" id="SSF52743">
    <property type="entry name" value="Subtilisin-like"/>
    <property type="match status" value="1"/>
</dbReference>
<keyword evidence="4 9" id="KW-0378">Hydrolase</keyword>
<feature type="active site" description="Charge relay system" evidence="9">
    <location>
        <position position="703"/>
    </location>
</feature>
<dbReference type="Gene3D" id="3.40.50.720">
    <property type="entry name" value="NAD(P)-binding Rossmann-like Domain"/>
    <property type="match status" value="1"/>
</dbReference>
<comment type="cofactor">
    <cofactor evidence="9">
        <name>Ca(2+)</name>
        <dbReference type="ChEBI" id="CHEBI:29108"/>
    </cofactor>
    <text evidence="9">Binds 1 Ca(2+) ion per subunit.</text>
</comment>
<dbReference type="Pfam" id="PF00106">
    <property type="entry name" value="adh_short"/>
    <property type="match status" value="1"/>
</dbReference>
<evidence type="ECO:0000256" key="7">
    <source>
        <dbReference type="ARBA" id="ARBA00022857"/>
    </source>
</evidence>
<comment type="subcellular location">
    <subcellularLocation>
        <location evidence="1">Secreted</location>
        <location evidence="1">Extracellular space</location>
    </subcellularLocation>
</comment>
<dbReference type="InterPro" id="IPR020904">
    <property type="entry name" value="Sc_DH/Rdtase_CS"/>
</dbReference>
<evidence type="ECO:0000256" key="3">
    <source>
        <dbReference type="ARBA" id="ARBA00022723"/>
    </source>
</evidence>